<evidence type="ECO:0000313" key="1">
    <source>
        <dbReference type="EMBL" id="KRZ47131.1"/>
    </source>
</evidence>
<name>A0A0V1KIP6_9BILA</name>
<accession>A0A0V1KIP6</accession>
<protein>
    <submittedName>
        <fullName evidence="1">Uncharacterized protein</fullName>
    </submittedName>
</protein>
<proteinExistence type="predicted"/>
<dbReference type="EMBL" id="JYDW01001325">
    <property type="protein sequence ID" value="KRZ47131.1"/>
    <property type="molecule type" value="Genomic_DNA"/>
</dbReference>
<dbReference type="Proteomes" id="UP000054721">
    <property type="component" value="Unassembled WGS sequence"/>
</dbReference>
<sequence length="37" mass="4517">MNSHMYGHWFLTNKQVEECKFLPPDTKFKSKWIRTST</sequence>
<dbReference type="AlphaFoldDB" id="A0A0V1KIP6"/>
<reference evidence="1 2" key="1">
    <citation type="submission" date="2015-05" db="EMBL/GenBank/DDBJ databases">
        <title>Evolution of Trichinella species and genotypes.</title>
        <authorList>
            <person name="Korhonen P.K."/>
            <person name="Edoardo P."/>
            <person name="Giuseppe L.R."/>
            <person name="Gasser R.B."/>
        </authorList>
    </citation>
    <scope>NUCLEOTIDE SEQUENCE [LARGE SCALE GENOMIC DNA]</scope>
    <source>
        <strain evidence="1">ISS10</strain>
    </source>
</reference>
<gene>
    <name evidence="1" type="ORF">T02_10210</name>
</gene>
<organism evidence="1 2">
    <name type="scientific">Trichinella nativa</name>
    <dbReference type="NCBI Taxonomy" id="6335"/>
    <lineage>
        <taxon>Eukaryota</taxon>
        <taxon>Metazoa</taxon>
        <taxon>Ecdysozoa</taxon>
        <taxon>Nematoda</taxon>
        <taxon>Enoplea</taxon>
        <taxon>Dorylaimia</taxon>
        <taxon>Trichinellida</taxon>
        <taxon>Trichinellidae</taxon>
        <taxon>Trichinella</taxon>
    </lineage>
</organism>
<comment type="caution">
    <text evidence="1">The sequence shown here is derived from an EMBL/GenBank/DDBJ whole genome shotgun (WGS) entry which is preliminary data.</text>
</comment>
<evidence type="ECO:0000313" key="2">
    <source>
        <dbReference type="Proteomes" id="UP000054721"/>
    </source>
</evidence>
<keyword evidence="2" id="KW-1185">Reference proteome</keyword>